<comment type="caution">
    <text evidence="3">The sequence shown here is derived from an EMBL/GenBank/DDBJ whole genome shotgun (WGS) entry which is preliminary data.</text>
</comment>
<protein>
    <recommendedName>
        <fullName evidence="2">VOC domain-containing protein</fullName>
    </recommendedName>
</protein>
<sequence>MVRAGFAVVRFDNRDTGLSTHFDPVRRPNPWKALLGRVPPTYTARDMLDDALAVVDAVGWSSAHVMGGSMGAGLAQALAMEEPQRVRSLISVAGLPVDSGPLRTLRYIRPGVFRTLGGIRPGPSDDEQVEALVAIYRAIASPATRSPRPGPGRRRAPATVAARATRRPPSARLAAGRAHDYPRLEGITAPTVVIAGRDDPLIRWQGGRDTAARIPGARFVLHPGMGHAVPPEPVRRRRRRGATRVVDGPALRASAPSSWRCGVRPEHDDEHPSPTCRRPIVPTFAGVNHFSLSVTDLDASERFYTEVLGFLAVLDSGPARVLMHNPSGFTISIVRHPEGTGRPFSETNTGMDHIGLTADSRDALVAWQERLKAAGVTFTPVQDTPLGHHLNFRDPDGIPLEPAGAVAGVRRGAGAPARARGARRGDPGDRRAACSAPSLVARR</sequence>
<evidence type="ECO:0000313" key="3">
    <source>
        <dbReference type="EMBL" id="GMA87471.1"/>
    </source>
</evidence>
<dbReference type="InterPro" id="IPR029058">
    <property type="entry name" value="AB_hydrolase_fold"/>
</dbReference>
<dbReference type="InterPro" id="IPR050471">
    <property type="entry name" value="AB_hydrolase"/>
</dbReference>
<dbReference type="InterPro" id="IPR029068">
    <property type="entry name" value="Glyas_Bleomycin-R_OHBP_Dase"/>
</dbReference>
<feature type="domain" description="VOC" evidence="2">
    <location>
        <begin position="286"/>
        <end position="405"/>
    </location>
</feature>
<dbReference type="SUPFAM" id="SSF53474">
    <property type="entry name" value="alpha/beta-Hydrolases"/>
    <property type="match status" value="1"/>
</dbReference>
<dbReference type="InterPro" id="IPR037523">
    <property type="entry name" value="VOC_core"/>
</dbReference>
<name>A0ABQ6JKZ5_9ACTN</name>
<dbReference type="PROSITE" id="PS51819">
    <property type="entry name" value="VOC"/>
    <property type="match status" value="1"/>
</dbReference>
<reference evidence="4" key="1">
    <citation type="journal article" date="2019" name="Int. J. Syst. Evol. Microbiol.">
        <title>The Global Catalogue of Microorganisms (GCM) 10K type strain sequencing project: providing services to taxonomists for standard genome sequencing and annotation.</title>
        <authorList>
            <consortium name="The Broad Institute Genomics Platform"/>
            <consortium name="The Broad Institute Genome Sequencing Center for Infectious Disease"/>
            <person name="Wu L."/>
            <person name="Ma J."/>
        </authorList>
    </citation>
    <scope>NUCLEOTIDE SEQUENCE [LARGE SCALE GENOMIC DNA]</scope>
    <source>
        <strain evidence="4">NBRC 108730</strain>
    </source>
</reference>
<feature type="compositionally biased region" description="Low complexity" evidence="1">
    <location>
        <begin position="409"/>
        <end position="419"/>
    </location>
</feature>
<dbReference type="Proteomes" id="UP001157017">
    <property type="component" value="Unassembled WGS sequence"/>
</dbReference>
<dbReference type="Pfam" id="PF00561">
    <property type="entry name" value="Abhydrolase_1"/>
    <property type="match status" value="1"/>
</dbReference>
<evidence type="ECO:0000256" key="1">
    <source>
        <dbReference type="SAM" id="MobiDB-lite"/>
    </source>
</evidence>
<gene>
    <name evidence="3" type="ORF">GCM10025868_27210</name>
</gene>
<proteinExistence type="predicted"/>
<dbReference type="Pfam" id="PF00903">
    <property type="entry name" value="Glyoxalase"/>
    <property type="match status" value="1"/>
</dbReference>
<dbReference type="CDD" id="cd06587">
    <property type="entry name" value="VOC"/>
    <property type="match status" value="1"/>
</dbReference>
<dbReference type="InterPro" id="IPR004360">
    <property type="entry name" value="Glyas_Fos-R_dOase_dom"/>
</dbReference>
<feature type="region of interest" description="Disordered" evidence="1">
    <location>
        <begin position="409"/>
        <end position="443"/>
    </location>
</feature>
<feature type="compositionally biased region" description="Basic and acidic residues" evidence="1">
    <location>
        <begin position="423"/>
        <end position="432"/>
    </location>
</feature>
<feature type="region of interest" description="Disordered" evidence="1">
    <location>
        <begin position="256"/>
        <end position="276"/>
    </location>
</feature>
<dbReference type="PRINTS" id="PR00111">
    <property type="entry name" value="ABHYDROLASE"/>
</dbReference>
<dbReference type="Gene3D" id="3.40.50.1820">
    <property type="entry name" value="alpha/beta hydrolase"/>
    <property type="match status" value="1"/>
</dbReference>
<accession>A0ABQ6JKZ5</accession>
<dbReference type="PANTHER" id="PTHR43433">
    <property type="entry name" value="HYDROLASE, ALPHA/BETA FOLD FAMILY PROTEIN"/>
    <property type="match status" value="1"/>
</dbReference>
<feature type="region of interest" description="Disordered" evidence="1">
    <location>
        <begin position="143"/>
        <end position="176"/>
    </location>
</feature>
<organism evidence="3 4">
    <name type="scientific">Angustibacter aerolatus</name>
    <dbReference type="NCBI Taxonomy" id="1162965"/>
    <lineage>
        <taxon>Bacteria</taxon>
        <taxon>Bacillati</taxon>
        <taxon>Actinomycetota</taxon>
        <taxon>Actinomycetes</taxon>
        <taxon>Kineosporiales</taxon>
        <taxon>Kineosporiaceae</taxon>
    </lineage>
</organism>
<feature type="compositionally biased region" description="Basic and acidic residues" evidence="1">
    <location>
        <begin position="263"/>
        <end position="272"/>
    </location>
</feature>
<dbReference type="SUPFAM" id="SSF54593">
    <property type="entry name" value="Glyoxalase/Bleomycin resistance protein/Dihydroxybiphenyl dioxygenase"/>
    <property type="match status" value="1"/>
</dbReference>
<feature type="region of interest" description="Disordered" evidence="1">
    <location>
        <begin position="223"/>
        <end position="243"/>
    </location>
</feature>
<dbReference type="InterPro" id="IPR000073">
    <property type="entry name" value="AB_hydrolase_1"/>
</dbReference>
<evidence type="ECO:0000313" key="4">
    <source>
        <dbReference type="Proteomes" id="UP001157017"/>
    </source>
</evidence>
<evidence type="ECO:0000259" key="2">
    <source>
        <dbReference type="PROSITE" id="PS51819"/>
    </source>
</evidence>
<keyword evidence="4" id="KW-1185">Reference proteome</keyword>
<feature type="compositionally biased region" description="Low complexity" evidence="1">
    <location>
        <begin position="157"/>
        <end position="175"/>
    </location>
</feature>
<dbReference type="PANTHER" id="PTHR43433:SF5">
    <property type="entry name" value="AB HYDROLASE-1 DOMAIN-CONTAINING PROTEIN"/>
    <property type="match status" value="1"/>
</dbReference>
<dbReference type="Gene3D" id="3.10.180.10">
    <property type="entry name" value="2,3-Dihydroxybiphenyl 1,2-Dioxygenase, domain 1"/>
    <property type="match status" value="1"/>
</dbReference>
<dbReference type="EMBL" id="BSUZ01000001">
    <property type="protein sequence ID" value="GMA87471.1"/>
    <property type="molecule type" value="Genomic_DNA"/>
</dbReference>